<feature type="domain" description="Beta-lactamase-related" evidence="1">
    <location>
        <begin position="60"/>
        <end position="350"/>
    </location>
</feature>
<dbReference type="STRING" id="421531.IX38_13515"/>
<dbReference type="Proteomes" id="UP000028703">
    <property type="component" value="Unassembled WGS sequence"/>
</dbReference>
<gene>
    <name evidence="2" type="ORF">IX38_13515</name>
</gene>
<dbReference type="Pfam" id="PF00144">
    <property type="entry name" value="Beta-lactamase"/>
    <property type="match status" value="1"/>
</dbReference>
<dbReference type="InterPro" id="IPR001466">
    <property type="entry name" value="Beta-lactam-related"/>
</dbReference>
<dbReference type="eggNOG" id="COG1680">
    <property type="taxonomic scope" value="Bacteria"/>
</dbReference>
<dbReference type="PANTHER" id="PTHR46825">
    <property type="entry name" value="D-ALANYL-D-ALANINE-CARBOXYPEPTIDASE/ENDOPEPTIDASE AMPH"/>
    <property type="match status" value="1"/>
</dbReference>
<protein>
    <recommendedName>
        <fullName evidence="1">Beta-lactamase-related domain-containing protein</fullName>
    </recommendedName>
</protein>
<organism evidence="2 3">
    <name type="scientific">Chryseobacterium luteum</name>
    <dbReference type="NCBI Taxonomy" id="421531"/>
    <lineage>
        <taxon>Bacteria</taxon>
        <taxon>Pseudomonadati</taxon>
        <taxon>Bacteroidota</taxon>
        <taxon>Flavobacteriia</taxon>
        <taxon>Flavobacteriales</taxon>
        <taxon>Weeksellaceae</taxon>
        <taxon>Chryseobacterium group</taxon>
        <taxon>Chryseobacterium</taxon>
    </lineage>
</organism>
<dbReference type="InterPro" id="IPR050491">
    <property type="entry name" value="AmpC-like"/>
</dbReference>
<accession>A0A085ZCT2</accession>
<dbReference type="SUPFAM" id="SSF56601">
    <property type="entry name" value="beta-lactamase/transpeptidase-like"/>
    <property type="match status" value="1"/>
</dbReference>
<reference evidence="2 3" key="1">
    <citation type="submission" date="2014-07" db="EMBL/GenBank/DDBJ databases">
        <title>Genome of Chryseobacterium luteum DSM 18605.</title>
        <authorList>
            <person name="Stropko S.J."/>
            <person name="Pipes S.E."/>
            <person name="Newman J.D."/>
        </authorList>
    </citation>
    <scope>NUCLEOTIDE SEQUENCE [LARGE SCALE GENOMIC DNA]</scope>
    <source>
        <strain evidence="2 3">DSM 18605</strain>
    </source>
</reference>
<evidence type="ECO:0000313" key="3">
    <source>
        <dbReference type="Proteomes" id="UP000028703"/>
    </source>
</evidence>
<proteinExistence type="predicted"/>
<keyword evidence="3" id="KW-1185">Reference proteome</keyword>
<sequence>MQRQKLINYLGVLFLFISSISYGQQNELQFKKILDSTYDKNQDAIGIMIHVEAPNENISWTYAVGSADKYGKEKIDKNQPVLIASNTKTYLSATILKLVENKKLLLDQPINNLLSEKTKKLLLKSGYSLDKITVRNLLSHTSGITDYVTDSYFSFVGKNPDHQWTRDEQIGLSMKIAKPLEPGKTFAYGDINYLLLSEIIEKKTGKSFPIAIRDLLDFEKLNLNATWFVDLEKKPGNALAFAHQYSSTYGWDSFELNPSWDLYGGGGLASTTKDLALFFQYLFEGKIIKDKKTLSQIYTYSNPRETTNNYCLGLYNFPSFYGNTGYYHGGWWGTDVMYLPELNTTISVFTLLKEKRDLNPEISHQIINVLKQSKLNNPKSK</sequence>
<comment type="caution">
    <text evidence="2">The sequence shown here is derived from an EMBL/GenBank/DDBJ whole genome shotgun (WGS) entry which is preliminary data.</text>
</comment>
<dbReference type="EMBL" id="JPRO01000012">
    <property type="protein sequence ID" value="KFF02246.1"/>
    <property type="molecule type" value="Genomic_DNA"/>
</dbReference>
<dbReference type="Gene3D" id="3.40.710.10">
    <property type="entry name" value="DD-peptidase/beta-lactamase superfamily"/>
    <property type="match status" value="1"/>
</dbReference>
<dbReference type="PANTHER" id="PTHR46825:SF7">
    <property type="entry name" value="D-ALANYL-D-ALANINE CARBOXYPEPTIDASE"/>
    <property type="match status" value="1"/>
</dbReference>
<evidence type="ECO:0000259" key="1">
    <source>
        <dbReference type="Pfam" id="PF00144"/>
    </source>
</evidence>
<dbReference type="RefSeq" id="WP_034705632.1">
    <property type="nucleotide sequence ID" value="NZ_JPRO01000012.1"/>
</dbReference>
<name>A0A085ZCT2_9FLAO</name>
<dbReference type="AlphaFoldDB" id="A0A085ZCT2"/>
<dbReference type="OrthoDB" id="9793489at2"/>
<dbReference type="InterPro" id="IPR012338">
    <property type="entry name" value="Beta-lactam/transpept-like"/>
</dbReference>
<evidence type="ECO:0000313" key="2">
    <source>
        <dbReference type="EMBL" id="KFF02246.1"/>
    </source>
</evidence>